<evidence type="ECO:0000313" key="5">
    <source>
        <dbReference type="Proteomes" id="UP001551695"/>
    </source>
</evidence>
<accession>A0ABV3FRN0</accession>
<evidence type="ECO:0000256" key="1">
    <source>
        <dbReference type="ARBA" id="ARBA00022679"/>
    </source>
</evidence>
<dbReference type="RefSeq" id="WP_357781875.1">
    <property type="nucleotide sequence ID" value="NZ_JBFAKC010000004.1"/>
</dbReference>
<comment type="caution">
    <text evidence="4">The sequence shown here is derived from an EMBL/GenBank/DDBJ whole genome shotgun (WGS) entry which is preliminary data.</text>
</comment>
<name>A0ABV3FRN0_9NOCA</name>
<dbReference type="InterPro" id="IPR029056">
    <property type="entry name" value="Ribokinase-like"/>
</dbReference>
<evidence type="ECO:0000313" key="4">
    <source>
        <dbReference type="EMBL" id="MEV0707821.1"/>
    </source>
</evidence>
<keyword evidence="1" id="KW-0808">Transferase</keyword>
<proteinExistence type="predicted"/>
<dbReference type="Proteomes" id="UP001551695">
    <property type="component" value="Unassembled WGS sequence"/>
</dbReference>
<dbReference type="SUPFAM" id="SSF53613">
    <property type="entry name" value="Ribokinase-like"/>
    <property type="match status" value="1"/>
</dbReference>
<organism evidence="4 5">
    <name type="scientific">Nocardia aurea</name>
    <dbReference type="NCBI Taxonomy" id="2144174"/>
    <lineage>
        <taxon>Bacteria</taxon>
        <taxon>Bacillati</taxon>
        <taxon>Actinomycetota</taxon>
        <taxon>Actinomycetes</taxon>
        <taxon>Mycobacteriales</taxon>
        <taxon>Nocardiaceae</taxon>
        <taxon>Nocardia</taxon>
    </lineage>
</organism>
<protein>
    <submittedName>
        <fullName evidence="4">PfkB family carbohydrate kinase</fullName>
    </submittedName>
</protein>
<evidence type="ECO:0000256" key="2">
    <source>
        <dbReference type="ARBA" id="ARBA00022777"/>
    </source>
</evidence>
<sequence length="494" mass="52849">MTSQDARTVMIRDILTRLCTYYGLKPERLGSTEIDVGPLLELAVVREYARRTGTSPGASMLPVVRDTARMLPPTDLLIADATLSLGHFRGNPPAGIDLDQLYADRLGTRREYLVQQWRPLHEALHAEAIPATPTVKRLRTTTESDTFTALATLLASGSGHVPATAASGKILVSLPDSMPRAGQVTVIGDTVIDDIYRVDRFPSVETPAEADYIGHPGGKGLNRAVAAARLGLDVHLLSVLGDDDSGRDILDYLAREGVRRDLIKIARGGATARTAVIMNASGDTLLIGSRDERSTLEFADVDTSATVAVMESSDVVLLTFEHPRGITGRVLALLRRMHPTPQVILCPTPSVAVPQDLYRYLDAVDYIVATPTELARMLPDQPAATSADSARRLRGLGVRVVCAIEEFRCAVWSEDVTLDIAHFQGALKQAPGATAAFAAALAYRIAVSDGPLGRDDIVWATAAMIPTQKLGPAAATMPEKSQVDAIVALAGDRG</sequence>
<dbReference type="Gene3D" id="3.40.1190.20">
    <property type="match status" value="1"/>
</dbReference>
<dbReference type="PANTHER" id="PTHR10584:SF166">
    <property type="entry name" value="RIBOKINASE"/>
    <property type="match status" value="1"/>
</dbReference>
<dbReference type="InterPro" id="IPR011611">
    <property type="entry name" value="PfkB_dom"/>
</dbReference>
<keyword evidence="5" id="KW-1185">Reference proteome</keyword>
<dbReference type="EMBL" id="JBFAKC010000004">
    <property type="protein sequence ID" value="MEV0707821.1"/>
    <property type="molecule type" value="Genomic_DNA"/>
</dbReference>
<dbReference type="GO" id="GO:0016301">
    <property type="term" value="F:kinase activity"/>
    <property type="evidence" value="ECO:0007669"/>
    <property type="project" value="UniProtKB-KW"/>
</dbReference>
<dbReference type="Pfam" id="PF00294">
    <property type="entry name" value="PfkB"/>
    <property type="match status" value="1"/>
</dbReference>
<evidence type="ECO:0000259" key="3">
    <source>
        <dbReference type="Pfam" id="PF00294"/>
    </source>
</evidence>
<keyword evidence="2 4" id="KW-0418">Kinase</keyword>
<reference evidence="4 5" key="1">
    <citation type="submission" date="2024-06" db="EMBL/GenBank/DDBJ databases">
        <title>The Natural Products Discovery Center: Release of the First 8490 Sequenced Strains for Exploring Actinobacteria Biosynthetic Diversity.</title>
        <authorList>
            <person name="Kalkreuter E."/>
            <person name="Kautsar S.A."/>
            <person name="Yang D."/>
            <person name="Bader C.D."/>
            <person name="Teijaro C.N."/>
            <person name="Fluegel L."/>
            <person name="Davis C.M."/>
            <person name="Simpson J.R."/>
            <person name="Lauterbach L."/>
            <person name="Steele A.D."/>
            <person name="Gui C."/>
            <person name="Meng S."/>
            <person name="Li G."/>
            <person name="Viehrig K."/>
            <person name="Ye F."/>
            <person name="Su P."/>
            <person name="Kiefer A.F."/>
            <person name="Nichols A."/>
            <person name="Cepeda A.J."/>
            <person name="Yan W."/>
            <person name="Fan B."/>
            <person name="Jiang Y."/>
            <person name="Adhikari A."/>
            <person name="Zheng C.-J."/>
            <person name="Schuster L."/>
            <person name="Cowan T.M."/>
            <person name="Smanski M.J."/>
            <person name="Chevrette M.G."/>
            <person name="De Carvalho L.P.S."/>
            <person name="Shen B."/>
        </authorList>
    </citation>
    <scope>NUCLEOTIDE SEQUENCE [LARGE SCALE GENOMIC DNA]</scope>
    <source>
        <strain evidence="4 5">NPDC050403</strain>
    </source>
</reference>
<gene>
    <name evidence="4" type="ORF">AB0I48_09680</name>
</gene>
<feature type="domain" description="Carbohydrate kinase PfkB" evidence="3">
    <location>
        <begin position="183"/>
        <end position="393"/>
    </location>
</feature>
<dbReference type="PANTHER" id="PTHR10584">
    <property type="entry name" value="SUGAR KINASE"/>
    <property type="match status" value="1"/>
</dbReference>